<dbReference type="EMBL" id="EU954102">
    <property type="protein sequence ID" value="ACG26220.1"/>
    <property type="molecule type" value="mRNA"/>
</dbReference>
<dbReference type="KEGG" id="zma:100275059"/>
<accession>B6SMY7</accession>
<evidence type="ECO:0000313" key="2">
    <source>
        <dbReference type="EMBL" id="ACG26220.1"/>
    </source>
</evidence>
<dbReference type="AlphaFoldDB" id="B6SMY7"/>
<dbReference type="HOGENOM" id="CLU_113053_0_0_1"/>
<dbReference type="PANTHER" id="PTHR33699">
    <property type="entry name" value="EXPRESSED PROTEIN"/>
    <property type="match status" value="1"/>
</dbReference>
<dbReference type="OrthoDB" id="679810at2759"/>
<feature type="region of interest" description="Disordered" evidence="1">
    <location>
        <begin position="63"/>
        <end position="160"/>
    </location>
</feature>
<dbReference type="PANTHER" id="PTHR33699:SF1">
    <property type="entry name" value="OS12G0418200 PROTEIN"/>
    <property type="match status" value="1"/>
</dbReference>
<proteinExistence type="evidence at transcript level"/>
<feature type="compositionally biased region" description="Low complexity" evidence="1">
    <location>
        <begin position="103"/>
        <end position="131"/>
    </location>
</feature>
<dbReference type="RefSeq" id="NP_001142725.1">
    <property type="nucleotide sequence ID" value="NM_001149253.1"/>
</dbReference>
<sequence>MLYHACMHAPIPPACVVCVQQKARRRRVPAFGEWNYNYYGSSAELATPAAPAELEARSDVWFKYSPPPRKPPPPPAASRKVRRPAADRSACGGSGKRPRAATPARASDAVVPSSSSVPRTPAKSAAGAARARVVRRVDADLYQVPPPDLLHDEDLPPRRKKASSRSLWMGCFGFSCVPAD</sequence>
<protein>
    <submittedName>
        <fullName evidence="2">Uncharacterized protein</fullName>
    </submittedName>
</protein>
<organism evidence="2">
    <name type="scientific">Zea mays</name>
    <name type="common">Maize</name>
    <dbReference type="NCBI Taxonomy" id="4577"/>
    <lineage>
        <taxon>Eukaryota</taxon>
        <taxon>Viridiplantae</taxon>
        <taxon>Streptophyta</taxon>
        <taxon>Embryophyta</taxon>
        <taxon>Tracheophyta</taxon>
        <taxon>Spermatophyta</taxon>
        <taxon>Magnoliopsida</taxon>
        <taxon>Liliopsida</taxon>
        <taxon>Poales</taxon>
        <taxon>Poaceae</taxon>
        <taxon>PACMAD clade</taxon>
        <taxon>Panicoideae</taxon>
        <taxon>Andropogonodae</taxon>
        <taxon>Andropogoneae</taxon>
        <taxon>Tripsacinae</taxon>
        <taxon>Zea</taxon>
    </lineage>
</organism>
<feature type="compositionally biased region" description="Pro residues" evidence="1">
    <location>
        <begin position="65"/>
        <end position="76"/>
    </location>
</feature>
<reference evidence="2" key="1">
    <citation type="journal article" date="2009" name="Plant Mol. Biol.">
        <title>Insights into corn genes derived from large-scale cDNA sequencing.</title>
        <authorList>
            <person name="Alexandrov N.N."/>
            <person name="Brover V.V."/>
            <person name="Freidin S."/>
            <person name="Troukhan M.E."/>
            <person name="Tatarinova T.V."/>
            <person name="Zhang H."/>
            <person name="Swaller T.J."/>
            <person name="Lu Y.P."/>
            <person name="Bouck J."/>
            <person name="Flavell R.B."/>
            <person name="Feldmann K.A."/>
        </authorList>
    </citation>
    <scope>NUCLEOTIDE SEQUENCE</scope>
</reference>
<dbReference type="GeneID" id="100275059"/>
<name>B6SMY7_MAIZE</name>
<evidence type="ECO:0000256" key="1">
    <source>
        <dbReference type="SAM" id="MobiDB-lite"/>
    </source>
</evidence>